<feature type="compositionally biased region" description="Acidic residues" evidence="2">
    <location>
        <begin position="457"/>
        <end position="466"/>
    </location>
</feature>
<feature type="compositionally biased region" description="Basic and acidic residues" evidence="2">
    <location>
        <begin position="414"/>
        <end position="456"/>
    </location>
</feature>
<name>A0ABR2HE53_9EUKA</name>
<evidence type="ECO:0000313" key="3">
    <source>
        <dbReference type="EMBL" id="KAK8845011.1"/>
    </source>
</evidence>
<evidence type="ECO:0000256" key="2">
    <source>
        <dbReference type="SAM" id="MobiDB-lite"/>
    </source>
</evidence>
<feature type="compositionally biased region" description="Basic and acidic residues" evidence="2">
    <location>
        <begin position="306"/>
        <end position="329"/>
    </location>
</feature>
<evidence type="ECO:0000313" key="4">
    <source>
        <dbReference type="Proteomes" id="UP001470230"/>
    </source>
</evidence>
<dbReference type="EMBL" id="JAPFFF010000031">
    <property type="protein sequence ID" value="KAK8845011.1"/>
    <property type="molecule type" value="Genomic_DNA"/>
</dbReference>
<reference evidence="3 4" key="1">
    <citation type="submission" date="2024-04" db="EMBL/GenBank/DDBJ databases">
        <title>Tritrichomonas musculus Genome.</title>
        <authorList>
            <person name="Alves-Ferreira E."/>
            <person name="Grigg M."/>
            <person name="Lorenzi H."/>
            <person name="Galac M."/>
        </authorList>
    </citation>
    <scope>NUCLEOTIDE SEQUENCE [LARGE SCALE GENOMIC DNA]</scope>
    <source>
        <strain evidence="3 4">EAF2021</strain>
    </source>
</reference>
<feature type="compositionally biased region" description="Polar residues" evidence="2">
    <location>
        <begin position="330"/>
        <end position="340"/>
    </location>
</feature>
<keyword evidence="4" id="KW-1185">Reference proteome</keyword>
<feature type="compositionally biased region" description="Low complexity" evidence="2">
    <location>
        <begin position="363"/>
        <end position="389"/>
    </location>
</feature>
<feature type="compositionally biased region" description="Basic and acidic residues" evidence="2">
    <location>
        <begin position="499"/>
        <end position="522"/>
    </location>
</feature>
<evidence type="ECO:0000256" key="1">
    <source>
        <dbReference type="SAM" id="Coils"/>
    </source>
</evidence>
<keyword evidence="1" id="KW-0175">Coiled coil</keyword>
<comment type="caution">
    <text evidence="3">The sequence shown here is derived from an EMBL/GenBank/DDBJ whole genome shotgun (WGS) entry which is preliminary data.</text>
</comment>
<organism evidence="3 4">
    <name type="scientific">Tritrichomonas musculus</name>
    <dbReference type="NCBI Taxonomy" id="1915356"/>
    <lineage>
        <taxon>Eukaryota</taxon>
        <taxon>Metamonada</taxon>
        <taxon>Parabasalia</taxon>
        <taxon>Tritrichomonadida</taxon>
        <taxon>Tritrichomonadidae</taxon>
        <taxon>Tritrichomonas</taxon>
    </lineage>
</organism>
<feature type="compositionally biased region" description="Basic and acidic residues" evidence="2">
    <location>
        <begin position="531"/>
        <end position="546"/>
    </location>
</feature>
<proteinExistence type="predicted"/>
<gene>
    <name evidence="3" type="ORF">M9Y10_021187</name>
</gene>
<feature type="compositionally biased region" description="Polar residues" evidence="2">
    <location>
        <begin position="266"/>
        <end position="277"/>
    </location>
</feature>
<protein>
    <recommendedName>
        <fullName evidence="5">Lebercilin domain-containing protein</fullName>
    </recommendedName>
</protein>
<evidence type="ECO:0008006" key="5">
    <source>
        <dbReference type="Google" id="ProtNLM"/>
    </source>
</evidence>
<dbReference type="Proteomes" id="UP001470230">
    <property type="component" value="Unassembled WGS sequence"/>
</dbReference>
<accession>A0ABR2HE53</accession>
<feature type="coiled-coil region" evidence="1">
    <location>
        <begin position="36"/>
        <end position="70"/>
    </location>
</feature>
<sequence>MNYEKKKSRNFQRKNQKSIYNTNFSMIDNQSLIKQKKQLSSDISKFKKSNNNLQKAVNDAQHEFDEKQLVEIEYLYRFENQTSSADSQYKTMNFSKQINHLETELNKLIIYGNHLNKFFSEEALSQVKVEVQFEKHIIAQQKEELERLQNIYKEDHDLYNSKKYLKTVNKHNEQKKTLAERKKELKAIRDEEKVLNDALEKCDILPKLIQKEENEVNQLQKRLDNMVHAKYMKTRDLNTLKNKIETENEEMQKKKKNEKTRALRTPQRTSQFTNPKSISRRIRVSQPSSPPRNCKSSNQSPRTKRILNDAVKKSSKENHSDSYSEKDTGTNKYSSNGSSSDYEKEINSDSYKNKPTKTEKALSANISNSSESSPHNSGSESQSSEAENSTDPHSGKHTSSEDEEPSNNKSINSDNEKSDASLESENHEKTSSENESDKNKDEKSESEEEKNKSENEKSDDEEGKSEDEDRKNETEDDKSEEGEYKSETQHFPSDGSFDAGEKEQKRSSHDATSDSDRKHESDSEGSPNNRNNEERQELSTHEDKNEYSSGSFAD</sequence>
<feature type="region of interest" description="Disordered" evidence="2">
    <location>
        <begin position="245"/>
        <end position="554"/>
    </location>
</feature>